<evidence type="ECO:0000259" key="9">
    <source>
        <dbReference type="Pfam" id="PF03372"/>
    </source>
</evidence>
<keyword evidence="7" id="KW-0464">Manganese</keyword>
<dbReference type="GO" id="GO:0046872">
    <property type="term" value="F:metal ion binding"/>
    <property type="evidence" value="ECO:0007669"/>
    <property type="project" value="UniProtKB-KW"/>
</dbReference>
<organism evidence="10 11">
    <name type="scientific">Candidatus Aquirickettsiella gammari</name>
    <dbReference type="NCBI Taxonomy" id="2016198"/>
    <lineage>
        <taxon>Bacteria</taxon>
        <taxon>Pseudomonadati</taxon>
        <taxon>Pseudomonadota</taxon>
        <taxon>Gammaproteobacteria</taxon>
        <taxon>Legionellales</taxon>
        <taxon>Coxiellaceae</taxon>
        <taxon>Candidatus Aquirickettsiella</taxon>
    </lineage>
</organism>
<gene>
    <name evidence="10" type="primary">xth</name>
    <name evidence="10" type="ORF">CFE62_003495</name>
</gene>
<feature type="binding site" evidence="7">
    <location>
        <position position="11"/>
    </location>
    <ligand>
        <name>Mg(2+)</name>
        <dbReference type="ChEBI" id="CHEBI:18420"/>
        <label>1</label>
    </ligand>
</feature>
<dbReference type="SUPFAM" id="SSF56219">
    <property type="entry name" value="DNase I-like"/>
    <property type="match status" value="1"/>
</dbReference>
<dbReference type="PANTHER" id="PTHR43250:SF2">
    <property type="entry name" value="EXODEOXYRIBONUCLEASE III"/>
    <property type="match status" value="1"/>
</dbReference>
<keyword evidence="3 7" id="KW-0479">Metal-binding</keyword>
<proteinExistence type="inferred from homology"/>
<dbReference type="PROSITE" id="PS00726">
    <property type="entry name" value="AP_NUCLEASE_F1_1"/>
    <property type="match status" value="1"/>
</dbReference>
<keyword evidence="11" id="KW-1185">Reference proteome</keyword>
<feature type="site" description="Transition state stabilizer" evidence="8">
    <location>
        <position position="151"/>
    </location>
</feature>
<evidence type="ECO:0000313" key="10">
    <source>
        <dbReference type="EMBL" id="RDH40570.1"/>
    </source>
</evidence>
<reference evidence="10 11" key="1">
    <citation type="journal article" date="2017" name="Int. J. Syst. Evol. Microbiol.">
        <title>Aquarickettsiella crustaci n. gen. n. sp. (Gammaproteobacteria: Legionellales: Coxiellaceae); a bacterial pathogen of the freshwater crustacean: Gammarus fossarum (Malacostraca: Amphipoda).</title>
        <authorList>
            <person name="Bojko J."/>
            <person name="Dunn A.M."/>
            <person name="Stebbing P.D."/>
            <person name="Van Aerle R."/>
            <person name="Bacela-Spychalska K."/>
            <person name="Bean T.P."/>
            <person name="Stentiford G.D."/>
        </authorList>
    </citation>
    <scope>NUCLEOTIDE SEQUENCE [LARGE SCALE GENOMIC DNA]</scope>
    <source>
        <strain evidence="10">RA15029</strain>
    </source>
</reference>
<dbReference type="GO" id="GO:0006281">
    <property type="term" value="P:DNA repair"/>
    <property type="evidence" value="ECO:0007669"/>
    <property type="project" value="InterPro"/>
</dbReference>
<dbReference type="Proteomes" id="UP000226429">
    <property type="component" value="Unassembled WGS sequence"/>
</dbReference>
<evidence type="ECO:0000256" key="4">
    <source>
        <dbReference type="ARBA" id="ARBA00022801"/>
    </source>
</evidence>
<evidence type="ECO:0000256" key="7">
    <source>
        <dbReference type="PIRSR" id="PIRSR604808-2"/>
    </source>
</evidence>
<dbReference type="InterPro" id="IPR005135">
    <property type="entry name" value="Endo/exonuclease/phosphatase"/>
</dbReference>
<accession>A0A370CJ33</accession>
<evidence type="ECO:0000256" key="3">
    <source>
        <dbReference type="ARBA" id="ARBA00022723"/>
    </source>
</evidence>
<dbReference type="GO" id="GO:0004519">
    <property type="term" value="F:endonuclease activity"/>
    <property type="evidence" value="ECO:0007669"/>
    <property type="project" value="InterPro"/>
</dbReference>
<keyword evidence="4 10" id="KW-0378">Hydrolase</keyword>
<dbReference type="InterPro" id="IPR036691">
    <property type="entry name" value="Endo/exonu/phosph_ase_sf"/>
</dbReference>
<dbReference type="PROSITE" id="PS00728">
    <property type="entry name" value="AP_NUCLEASE_F1_3"/>
    <property type="match status" value="1"/>
</dbReference>
<comment type="caution">
    <text evidence="10">The sequence shown here is derived from an EMBL/GenBank/DDBJ whole genome shotgun (WGS) entry which is preliminary data.</text>
</comment>
<keyword evidence="5 7" id="KW-0460">Magnesium</keyword>
<dbReference type="GO" id="GO:0003677">
    <property type="term" value="F:DNA binding"/>
    <property type="evidence" value="ECO:0007669"/>
    <property type="project" value="InterPro"/>
</dbReference>
<feature type="active site" evidence="6">
    <location>
        <position position="108"/>
    </location>
</feature>
<sequence length="261" mass="30308">MNKLFKIATWNVNSLRVRLDHVLSWLSSNQPDVLALQETKVEDPYFPEEPFKAAGYHVLFNGQKTYNGVALISRIPMQHLLTAFPKFDDPQRRILMANLASLRIVNIYVPNGASLDSEKYTYKLRWLKQLKAYLEQELVRHPNLIVLGDFNIAPEDRDVHDVKNWQGKVLVSPLERQALKEIMALGFKDSFRLFNNQSGHYTWWDYRAGAFRRNRGLRIDHILTSDALTSRCIACDIDKEIRLWEKPSDHVPVVASYQNIS</sequence>
<dbReference type="NCBIfam" id="TIGR00633">
    <property type="entry name" value="xth"/>
    <property type="match status" value="1"/>
</dbReference>
<evidence type="ECO:0000256" key="2">
    <source>
        <dbReference type="ARBA" id="ARBA00007092"/>
    </source>
</evidence>
<evidence type="ECO:0000256" key="6">
    <source>
        <dbReference type="PIRSR" id="PIRSR604808-1"/>
    </source>
</evidence>
<dbReference type="AlphaFoldDB" id="A0A370CJ33"/>
<dbReference type="InterPro" id="IPR020848">
    <property type="entry name" value="AP_endonuclease_F1_CS"/>
</dbReference>
<dbReference type="InterPro" id="IPR020847">
    <property type="entry name" value="AP_endonuclease_F1_BS"/>
</dbReference>
<evidence type="ECO:0000256" key="5">
    <source>
        <dbReference type="ARBA" id="ARBA00022842"/>
    </source>
</evidence>
<dbReference type="Pfam" id="PF03372">
    <property type="entry name" value="Exo_endo_phos"/>
    <property type="match status" value="1"/>
</dbReference>
<feature type="binding site" evidence="7">
    <location>
        <position position="151"/>
    </location>
    <ligand>
        <name>Mg(2+)</name>
        <dbReference type="ChEBI" id="CHEBI:18420"/>
        <label>1</label>
    </ligand>
</feature>
<feature type="active site" description="Proton acceptor" evidence="6">
    <location>
        <position position="250"/>
    </location>
</feature>
<dbReference type="InterPro" id="IPR037493">
    <property type="entry name" value="ExoIII-like"/>
</dbReference>
<feature type="active site" description="Proton donor/acceptor" evidence="6">
    <location>
        <position position="149"/>
    </location>
</feature>
<dbReference type="NCBIfam" id="TIGR00195">
    <property type="entry name" value="exoDNase_III"/>
    <property type="match status" value="1"/>
</dbReference>
<comment type="cofactor">
    <cofactor evidence="7">
        <name>Mg(2+)</name>
        <dbReference type="ChEBI" id="CHEBI:18420"/>
    </cofactor>
    <cofactor evidence="7">
        <name>Mn(2+)</name>
        <dbReference type="ChEBI" id="CHEBI:29035"/>
    </cofactor>
    <text evidence="7">Probably binds two magnesium or manganese ions per subunit.</text>
</comment>
<dbReference type="EC" id="3.1.11.2" evidence="10"/>
<evidence type="ECO:0000313" key="11">
    <source>
        <dbReference type="Proteomes" id="UP000226429"/>
    </source>
</evidence>
<feature type="site" description="Interaction with DNA substrate" evidence="8">
    <location>
        <position position="250"/>
    </location>
</feature>
<comment type="similarity">
    <text evidence="2">Belongs to the DNA repair enzymes AP/ExoA family.</text>
</comment>
<name>A0A370CJ33_9COXI</name>
<evidence type="ECO:0000256" key="1">
    <source>
        <dbReference type="ARBA" id="ARBA00001936"/>
    </source>
</evidence>
<feature type="domain" description="Endonuclease/exonuclease/phosphatase" evidence="9">
    <location>
        <begin position="8"/>
        <end position="250"/>
    </location>
</feature>
<feature type="site" description="Important for catalytic activity" evidence="8">
    <location>
        <position position="220"/>
    </location>
</feature>
<dbReference type="PROSITE" id="PS51435">
    <property type="entry name" value="AP_NUCLEASE_F1_4"/>
    <property type="match status" value="1"/>
</dbReference>
<reference evidence="10 11" key="2">
    <citation type="journal article" date="2018" name="J. Invertebr. Pathol.">
        <title>'Candidatus Aquirickettsiella gammari' (Gammaproteobacteria: Legionellales: Coxiellaceae): A bacterial pathogen of the freshwater crustacean Gammarus fossarum (Malacostraca: Amphipoda).</title>
        <authorList>
            <person name="Bojko J."/>
            <person name="Dunn A.M."/>
            <person name="Stebbing P.D."/>
            <person name="van Aerle R."/>
            <person name="Bacela-Spychalska K."/>
            <person name="Bean T.P."/>
            <person name="Urrutia A."/>
            <person name="Stentiford G.D."/>
        </authorList>
    </citation>
    <scope>NUCLEOTIDE SEQUENCE [LARGE SCALE GENOMIC DNA]</scope>
    <source>
        <strain evidence="10">RA15029</strain>
    </source>
</reference>
<dbReference type="PANTHER" id="PTHR43250">
    <property type="entry name" value="EXODEOXYRIBONUCLEASE III"/>
    <property type="match status" value="1"/>
</dbReference>
<feature type="binding site" evidence="7">
    <location>
        <position position="249"/>
    </location>
    <ligand>
        <name>Mg(2+)</name>
        <dbReference type="ChEBI" id="CHEBI:18420"/>
        <label>1</label>
    </ligand>
</feature>
<feature type="binding site" evidence="7">
    <location>
        <position position="149"/>
    </location>
    <ligand>
        <name>Mg(2+)</name>
        <dbReference type="ChEBI" id="CHEBI:18420"/>
        <label>1</label>
    </ligand>
</feature>
<dbReference type="GO" id="GO:0008311">
    <property type="term" value="F:double-stranded DNA 3'-5' DNA exonuclease activity"/>
    <property type="evidence" value="ECO:0007669"/>
    <property type="project" value="UniProtKB-EC"/>
</dbReference>
<dbReference type="InterPro" id="IPR004808">
    <property type="entry name" value="AP_endonuc_1"/>
</dbReference>
<comment type="cofactor">
    <cofactor evidence="1">
        <name>Mn(2+)</name>
        <dbReference type="ChEBI" id="CHEBI:29035"/>
    </cofactor>
</comment>
<protein>
    <submittedName>
        <fullName evidence="10">Exodeoxyribonuclease III</fullName>
        <ecNumber evidence="10">3.1.11.2</ecNumber>
    </submittedName>
</protein>
<feature type="binding site" evidence="7">
    <location>
        <position position="38"/>
    </location>
    <ligand>
        <name>Mg(2+)</name>
        <dbReference type="ChEBI" id="CHEBI:18420"/>
        <label>1</label>
    </ligand>
</feature>
<feature type="binding site" evidence="7">
    <location>
        <position position="250"/>
    </location>
    <ligand>
        <name>Mg(2+)</name>
        <dbReference type="ChEBI" id="CHEBI:18420"/>
        <label>1</label>
    </ligand>
</feature>
<dbReference type="Gene3D" id="3.60.10.10">
    <property type="entry name" value="Endonuclease/exonuclease/phosphatase"/>
    <property type="match status" value="1"/>
</dbReference>
<dbReference type="CDD" id="cd09086">
    <property type="entry name" value="ExoIII-like_AP-endo"/>
    <property type="match status" value="1"/>
</dbReference>
<dbReference type="EMBL" id="NMOS02000007">
    <property type="protein sequence ID" value="RDH40570.1"/>
    <property type="molecule type" value="Genomic_DNA"/>
</dbReference>
<evidence type="ECO:0000256" key="8">
    <source>
        <dbReference type="PIRSR" id="PIRSR604808-3"/>
    </source>
</evidence>